<dbReference type="InterPro" id="IPR050679">
    <property type="entry name" value="Bact_HTH_transcr_reg"/>
</dbReference>
<accession>A0A370FRA9</accession>
<proteinExistence type="predicted"/>
<dbReference type="Pfam" id="PF07702">
    <property type="entry name" value="UTRA"/>
    <property type="match status" value="1"/>
</dbReference>
<evidence type="ECO:0000256" key="3">
    <source>
        <dbReference type="ARBA" id="ARBA00023163"/>
    </source>
</evidence>
<dbReference type="GO" id="GO:0045892">
    <property type="term" value="P:negative regulation of DNA-templated transcription"/>
    <property type="evidence" value="ECO:0007669"/>
    <property type="project" value="TreeGrafter"/>
</dbReference>
<dbReference type="CDD" id="cd07377">
    <property type="entry name" value="WHTH_GntR"/>
    <property type="match status" value="1"/>
</dbReference>
<comment type="caution">
    <text evidence="5">The sequence shown here is derived from an EMBL/GenBank/DDBJ whole genome shotgun (WGS) entry which is preliminary data.</text>
</comment>
<dbReference type="PROSITE" id="PS50949">
    <property type="entry name" value="HTH_GNTR"/>
    <property type="match status" value="1"/>
</dbReference>
<keyword evidence="2" id="KW-0238">DNA-binding</keyword>
<dbReference type="InterPro" id="IPR000524">
    <property type="entry name" value="Tscrpt_reg_HTH_GntR"/>
</dbReference>
<evidence type="ECO:0000313" key="5">
    <source>
        <dbReference type="EMBL" id="RDI29434.1"/>
    </source>
</evidence>
<dbReference type="GO" id="GO:0003677">
    <property type="term" value="F:DNA binding"/>
    <property type="evidence" value="ECO:0007669"/>
    <property type="project" value="UniProtKB-KW"/>
</dbReference>
<dbReference type="SUPFAM" id="SSF64288">
    <property type="entry name" value="Chorismate lyase-like"/>
    <property type="match status" value="1"/>
</dbReference>
<dbReference type="Gene3D" id="3.40.1410.10">
    <property type="entry name" value="Chorismate lyase-like"/>
    <property type="match status" value="1"/>
</dbReference>
<organism evidence="5 6">
    <name type="scientific">Pseudacidovorax intermedius</name>
    <dbReference type="NCBI Taxonomy" id="433924"/>
    <lineage>
        <taxon>Bacteria</taxon>
        <taxon>Pseudomonadati</taxon>
        <taxon>Pseudomonadota</taxon>
        <taxon>Betaproteobacteria</taxon>
        <taxon>Burkholderiales</taxon>
        <taxon>Comamonadaceae</taxon>
        <taxon>Pseudacidovorax</taxon>
    </lineage>
</organism>
<reference evidence="5 6" key="1">
    <citation type="submission" date="2018-07" db="EMBL/GenBank/DDBJ databases">
        <title>Genomic Encyclopedia of Type Strains, Phase IV (KMG-IV): sequencing the most valuable type-strain genomes for metagenomic binning, comparative biology and taxonomic classification.</title>
        <authorList>
            <person name="Goeker M."/>
        </authorList>
    </citation>
    <scope>NUCLEOTIDE SEQUENCE [LARGE SCALE GENOMIC DNA]</scope>
    <source>
        <strain evidence="5 6">DSM 21352</strain>
    </source>
</reference>
<dbReference type="InterPro" id="IPR028978">
    <property type="entry name" value="Chorismate_lyase_/UTRA_dom_sf"/>
</dbReference>
<dbReference type="PANTHER" id="PTHR44846:SF1">
    <property type="entry name" value="MANNOSYL-D-GLYCERATE TRANSPORT_METABOLISM SYSTEM REPRESSOR MNGR-RELATED"/>
    <property type="match status" value="1"/>
</dbReference>
<evidence type="ECO:0000256" key="1">
    <source>
        <dbReference type="ARBA" id="ARBA00023015"/>
    </source>
</evidence>
<dbReference type="SUPFAM" id="SSF46785">
    <property type="entry name" value="Winged helix' DNA-binding domain"/>
    <property type="match status" value="1"/>
</dbReference>
<name>A0A370FRA9_9BURK</name>
<gene>
    <name evidence="5" type="ORF">DFR41_1011190</name>
</gene>
<evidence type="ECO:0000256" key="2">
    <source>
        <dbReference type="ARBA" id="ARBA00023125"/>
    </source>
</evidence>
<dbReference type="SMART" id="SM00345">
    <property type="entry name" value="HTH_GNTR"/>
    <property type="match status" value="1"/>
</dbReference>
<dbReference type="InterPro" id="IPR011663">
    <property type="entry name" value="UTRA"/>
</dbReference>
<feature type="domain" description="HTH gntR-type" evidence="4">
    <location>
        <begin position="22"/>
        <end position="90"/>
    </location>
</feature>
<evidence type="ECO:0000259" key="4">
    <source>
        <dbReference type="PROSITE" id="PS50949"/>
    </source>
</evidence>
<dbReference type="Proteomes" id="UP000255265">
    <property type="component" value="Unassembled WGS sequence"/>
</dbReference>
<dbReference type="InterPro" id="IPR036390">
    <property type="entry name" value="WH_DNA-bd_sf"/>
</dbReference>
<keyword evidence="1" id="KW-0805">Transcription regulation</keyword>
<keyword evidence="3" id="KW-0804">Transcription</keyword>
<protein>
    <submittedName>
        <fullName evidence="5">GntR family transcriptional regulator</fullName>
    </submittedName>
</protein>
<dbReference type="PRINTS" id="PR00035">
    <property type="entry name" value="HTHGNTR"/>
</dbReference>
<dbReference type="InterPro" id="IPR036388">
    <property type="entry name" value="WH-like_DNA-bd_sf"/>
</dbReference>
<evidence type="ECO:0000313" key="6">
    <source>
        <dbReference type="Proteomes" id="UP000255265"/>
    </source>
</evidence>
<sequence length="274" mass="30006">MPGANGPPTFGRMPAAAEPSLLPRFQQVRLLLRERLKSGHYERGLPLPGERQLAREFGVARVTVRTALARLQEEGLVMRMRGKGTLPTGTGEPPRHLPLRAGLLDSIVSLGERTRVQVLDHGVVEAPSHAAEALGLAAGAPVLRVVRIRKFKTQPFLYSEVFLPADLATAVQRHTLQDTPMLVALEQHGVQVDSAEQTMGAALADLQVAQALRMQAGEPLLRIARVVCDATGRPVQYLTGLYHPGRYEYHMRLSRVGGPTRVWIENNRPQNGLA</sequence>
<keyword evidence="6" id="KW-1185">Reference proteome</keyword>
<dbReference type="GO" id="GO:0003700">
    <property type="term" value="F:DNA-binding transcription factor activity"/>
    <property type="evidence" value="ECO:0007669"/>
    <property type="project" value="InterPro"/>
</dbReference>
<dbReference type="EMBL" id="QQAV01000001">
    <property type="protein sequence ID" value="RDI29434.1"/>
    <property type="molecule type" value="Genomic_DNA"/>
</dbReference>
<dbReference type="Pfam" id="PF00392">
    <property type="entry name" value="GntR"/>
    <property type="match status" value="1"/>
</dbReference>
<dbReference type="AlphaFoldDB" id="A0A370FRA9"/>
<dbReference type="Gene3D" id="1.10.10.10">
    <property type="entry name" value="Winged helix-like DNA-binding domain superfamily/Winged helix DNA-binding domain"/>
    <property type="match status" value="1"/>
</dbReference>
<dbReference type="PANTHER" id="PTHR44846">
    <property type="entry name" value="MANNOSYL-D-GLYCERATE TRANSPORT/METABOLISM SYSTEM REPRESSOR MNGR-RELATED"/>
    <property type="match status" value="1"/>
</dbReference>
<dbReference type="SMART" id="SM00866">
    <property type="entry name" value="UTRA"/>
    <property type="match status" value="1"/>
</dbReference>